<dbReference type="Gene3D" id="2.120.10.80">
    <property type="entry name" value="Kelch-type beta propeller"/>
    <property type="match status" value="1"/>
</dbReference>
<dbReference type="CDD" id="cd22157">
    <property type="entry name" value="F-box_AtFBW1-like"/>
    <property type="match status" value="1"/>
</dbReference>
<dbReference type="Proteomes" id="UP000489600">
    <property type="component" value="Unassembled WGS sequence"/>
</dbReference>
<dbReference type="InterPro" id="IPR050796">
    <property type="entry name" value="SCF_F-box_component"/>
</dbReference>
<dbReference type="InterPro" id="IPR011043">
    <property type="entry name" value="Gal_Oxase/kelch_b-propeller"/>
</dbReference>
<dbReference type="Pfam" id="PF00646">
    <property type="entry name" value="F-box"/>
    <property type="match status" value="1"/>
</dbReference>
<protein>
    <recommendedName>
        <fullName evidence="6">F-box domain-containing protein</fullName>
    </recommendedName>
</protein>
<dbReference type="NCBIfam" id="TIGR01640">
    <property type="entry name" value="F_box_assoc_1"/>
    <property type="match status" value="1"/>
</dbReference>
<evidence type="ECO:0008006" key="6">
    <source>
        <dbReference type="Google" id="ProtNLM"/>
    </source>
</evidence>
<evidence type="ECO:0000259" key="3">
    <source>
        <dbReference type="Pfam" id="PF08268"/>
    </source>
</evidence>
<gene>
    <name evidence="4" type="ORF">ANE_LOCUS19446</name>
</gene>
<dbReference type="EMBL" id="CABITT030000006">
    <property type="protein sequence ID" value="VVB09002.1"/>
    <property type="molecule type" value="Genomic_DNA"/>
</dbReference>
<evidence type="ECO:0000313" key="4">
    <source>
        <dbReference type="EMBL" id="VVB09002.1"/>
    </source>
</evidence>
<evidence type="ECO:0000256" key="1">
    <source>
        <dbReference type="SAM" id="MobiDB-lite"/>
    </source>
</evidence>
<feature type="region of interest" description="Disordered" evidence="1">
    <location>
        <begin position="1"/>
        <end position="21"/>
    </location>
</feature>
<dbReference type="PANTHER" id="PTHR31672:SF13">
    <property type="entry name" value="F-BOX PROTEIN CPR30-LIKE"/>
    <property type="match status" value="1"/>
</dbReference>
<dbReference type="AlphaFoldDB" id="A0A565C5Y5"/>
<keyword evidence="5" id="KW-1185">Reference proteome</keyword>
<dbReference type="SUPFAM" id="SSF81383">
    <property type="entry name" value="F-box domain"/>
    <property type="match status" value="1"/>
</dbReference>
<sequence length="392" mass="43967">METTKGETRRGKDETKDEALPDFSGLPREIITDVFLRLPAKSVGRFRCVSKPYCSMLSDPGFAKRHLALALKKDSGCQKLVVPSRNLHSVDLDSIGDGCEGTMVLSGVKDHPKDGLESVSVDWVEMIGSSNGLVCVYSQKGSSNGFVCVYSPKGGAFLHNPTTGESKRIPESMLDIVHACRHFGFGFDTLTEDYKVLKFVASDEGYRSVDVYSLKTDSWKRISGLPYKRLGCNPGVHFNGAINWVVKLHKGHNPKRVVVAAFDLKTEKFRDIPCPDEVEDCKYLKAATLKGRLCLVYDSFDKHDDIWVMNEYGLESSWTKIRLSMSYRSMTPLWSAKNSEEVLLQLDGKFVLYNFECKTCRNLEFSNVTFRKMFVASTYEESLISPNSYGNA</sequence>
<feature type="compositionally biased region" description="Basic and acidic residues" evidence="1">
    <location>
        <begin position="1"/>
        <end position="19"/>
    </location>
</feature>
<feature type="domain" description="F-box associated beta-propeller type 3" evidence="3">
    <location>
        <begin position="132"/>
        <end position="357"/>
    </location>
</feature>
<evidence type="ECO:0000259" key="2">
    <source>
        <dbReference type="Pfam" id="PF00646"/>
    </source>
</evidence>
<comment type="caution">
    <text evidence="4">The sequence shown here is derived from an EMBL/GenBank/DDBJ whole genome shotgun (WGS) entry which is preliminary data.</text>
</comment>
<reference evidence="4" key="1">
    <citation type="submission" date="2019-07" db="EMBL/GenBank/DDBJ databases">
        <authorList>
            <person name="Dittberner H."/>
        </authorList>
    </citation>
    <scope>NUCLEOTIDE SEQUENCE [LARGE SCALE GENOMIC DNA]</scope>
</reference>
<dbReference type="InterPro" id="IPR036047">
    <property type="entry name" value="F-box-like_dom_sf"/>
</dbReference>
<dbReference type="InterPro" id="IPR015915">
    <property type="entry name" value="Kelch-typ_b-propeller"/>
</dbReference>
<dbReference type="InterPro" id="IPR001810">
    <property type="entry name" value="F-box_dom"/>
</dbReference>
<feature type="domain" description="F-box" evidence="2">
    <location>
        <begin position="23"/>
        <end position="62"/>
    </location>
</feature>
<dbReference type="PANTHER" id="PTHR31672">
    <property type="entry name" value="BNACNNG10540D PROTEIN"/>
    <property type="match status" value="1"/>
</dbReference>
<dbReference type="Pfam" id="PF08268">
    <property type="entry name" value="FBA_3"/>
    <property type="match status" value="1"/>
</dbReference>
<dbReference type="InterPro" id="IPR013187">
    <property type="entry name" value="F-box-assoc_dom_typ3"/>
</dbReference>
<accession>A0A565C5Y5</accession>
<name>A0A565C5Y5_9BRAS</name>
<organism evidence="4 5">
    <name type="scientific">Arabis nemorensis</name>
    <dbReference type="NCBI Taxonomy" id="586526"/>
    <lineage>
        <taxon>Eukaryota</taxon>
        <taxon>Viridiplantae</taxon>
        <taxon>Streptophyta</taxon>
        <taxon>Embryophyta</taxon>
        <taxon>Tracheophyta</taxon>
        <taxon>Spermatophyta</taxon>
        <taxon>Magnoliopsida</taxon>
        <taxon>eudicotyledons</taxon>
        <taxon>Gunneridae</taxon>
        <taxon>Pentapetalae</taxon>
        <taxon>rosids</taxon>
        <taxon>malvids</taxon>
        <taxon>Brassicales</taxon>
        <taxon>Brassicaceae</taxon>
        <taxon>Arabideae</taxon>
        <taxon>Arabis</taxon>
    </lineage>
</organism>
<evidence type="ECO:0000313" key="5">
    <source>
        <dbReference type="Proteomes" id="UP000489600"/>
    </source>
</evidence>
<proteinExistence type="predicted"/>
<dbReference type="SUPFAM" id="SSF50965">
    <property type="entry name" value="Galactose oxidase, central domain"/>
    <property type="match status" value="1"/>
</dbReference>
<dbReference type="OrthoDB" id="591557at2759"/>
<dbReference type="InterPro" id="IPR017451">
    <property type="entry name" value="F-box-assoc_interact_dom"/>
</dbReference>